<organism evidence="1 2">
    <name type="scientific">Rubroshorea leprosula</name>
    <dbReference type="NCBI Taxonomy" id="152421"/>
    <lineage>
        <taxon>Eukaryota</taxon>
        <taxon>Viridiplantae</taxon>
        <taxon>Streptophyta</taxon>
        <taxon>Embryophyta</taxon>
        <taxon>Tracheophyta</taxon>
        <taxon>Spermatophyta</taxon>
        <taxon>Magnoliopsida</taxon>
        <taxon>eudicotyledons</taxon>
        <taxon>Gunneridae</taxon>
        <taxon>Pentapetalae</taxon>
        <taxon>rosids</taxon>
        <taxon>malvids</taxon>
        <taxon>Malvales</taxon>
        <taxon>Dipterocarpaceae</taxon>
        <taxon>Rubroshorea</taxon>
    </lineage>
</organism>
<dbReference type="EMBL" id="BPVZ01000026">
    <property type="protein sequence ID" value="GKV06832.1"/>
    <property type="molecule type" value="Genomic_DNA"/>
</dbReference>
<protein>
    <submittedName>
        <fullName evidence="1">Uncharacterized protein</fullName>
    </submittedName>
</protein>
<gene>
    <name evidence="1" type="ORF">SLEP1_g18662</name>
</gene>
<comment type="caution">
    <text evidence="1">The sequence shown here is derived from an EMBL/GenBank/DDBJ whole genome shotgun (WGS) entry which is preliminary data.</text>
</comment>
<proteinExistence type="predicted"/>
<sequence>MVYLGVMEIFNIIFNTKIFINNYDIPEVLAFKER</sequence>
<evidence type="ECO:0000313" key="1">
    <source>
        <dbReference type="EMBL" id="GKV06832.1"/>
    </source>
</evidence>
<name>A0AAV5IY83_9ROSI</name>
<dbReference type="AlphaFoldDB" id="A0AAV5IY83"/>
<evidence type="ECO:0000313" key="2">
    <source>
        <dbReference type="Proteomes" id="UP001054252"/>
    </source>
</evidence>
<keyword evidence="2" id="KW-1185">Reference proteome</keyword>
<reference evidence="1 2" key="1">
    <citation type="journal article" date="2021" name="Commun. Biol.">
        <title>The genome of Shorea leprosula (Dipterocarpaceae) highlights the ecological relevance of drought in aseasonal tropical rainforests.</title>
        <authorList>
            <person name="Ng K.K.S."/>
            <person name="Kobayashi M.J."/>
            <person name="Fawcett J.A."/>
            <person name="Hatakeyama M."/>
            <person name="Paape T."/>
            <person name="Ng C.H."/>
            <person name="Ang C.C."/>
            <person name="Tnah L.H."/>
            <person name="Lee C.T."/>
            <person name="Nishiyama T."/>
            <person name="Sese J."/>
            <person name="O'Brien M.J."/>
            <person name="Copetti D."/>
            <person name="Mohd Noor M.I."/>
            <person name="Ong R.C."/>
            <person name="Putra M."/>
            <person name="Sireger I.Z."/>
            <person name="Indrioko S."/>
            <person name="Kosugi Y."/>
            <person name="Izuno A."/>
            <person name="Isagi Y."/>
            <person name="Lee S.L."/>
            <person name="Shimizu K.K."/>
        </authorList>
    </citation>
    <scope>NUCLEOTIDE SEQUENCE [LARGE SCALE GENOMIC DNA]</scope>
    <source>
        <strain evidence="1">214</strain>
    </source>
</reference>
<accession>A0AAV5IY83</accession>
<dbReference type="Proteomes" id="UP001054252">
    <property type="component" value="Unassembled WGS sequence"/>
</dbReference>